<accession>A0ABW8CCP2</accession>
<keyword evidence="2" id="KW-0560">Oxidoreductase</keyword>
<reference evidence="2 3" key="1">
    <citation type="submission" date="2024-10" db="EMBL/GenBank/DDBJ databases">
        <title>The Natural Products Discovery Center: Release of the First 8490 Sequenced Strains for Exploring Actinobacteria Biosynthetic Diversity.</title>
        <authorList>
            <person name="Kalkreuter E."/>
            <person name="Kautsar S.A."/>
            <person name="Yang D."/>
            <person name="Bader C.D."/>
            <person name="Teijaro C.N."/>
            <person name="Fluegel L."/>
            <person name="Davis C.M."/>
            <person name="Simpson J.R."/>
            <person name="Lauterbach L."/>
            <person name="Steele A.D."/>
            <person name="Gui C."/>
            <person name="Meng S."/>
            <person name="Li G."/>
            <person name="Viehrig K."/>
            <person name="Ye F."/>
            <person name="Su P."/>
            <person name="Kiefer A.F."/>
            <person name="Nichols A."/>
            <person name="Cepeda A.J."/>
            <person name="Yan W."/>
            <person name="Fan B."/>
            <person name="Jiang Y."/>
            <person name="Adhikari A."/>
            <person name="Zheng C.-J."/>
            <person name="Schuster L."/>
            <person name="Cowan T.M."/>
            <person name="Smanski M.J."/>
            <person name="Chevrette M.G."/>
            <person name="De Carvalho L.P.S."/>
            <person name="Shen B."/>
        </authorList>
    </citation>
    <scope>NUCLEOTIDE SEQUENCE [LARGE SCALE GENOMIC DNA]</scope>
    <source>
        <strain evidence="2 3">NPDC053399</strain>
    </source>
</reference>
<evidence type="ECO:0000313" key="3">
    <source>
        <dbReference type="Proteomes" id="UP001614394"/>
    </source>
</evidence>
<dbReference type="GO" id="GO:0016491">
    <property type="term" value="F:oxidoreductase activity"/>
    <property type="evidence" value="ECO:0007669"/>
    <property type="project" value="UniProtKB-KW"/>
</dbReference>
<name>A0ABW8CCP2_9ACTN</name>
<protein>
    <submittedName>
        <fullName evidence="2">LLM class F420-dependent oxidoreductase</fullName>
        <ecNumber evidence="2">1.-.-.-</ecNumber>
    </submittedName>
</protein>
<sequence length="297" mass="31785">MGSKDSGGVTAARESVGRYGIWNAGLRSDDPALRGEIAEAAAELDELGFGAIWLGGSSSVEHAARVLDATPRIAVATGILSIWEHEADAVAASTAAVEAAHPDRFLLGLGVSHAQLADRYRRPYSAMVAYLDALDAAPAPVPAERRVLAALGPKMLELSRDRAGGAHPYLVTPEHTEQARTLLGYGPLLAPELKVVLETDPAVAREIARGYLAVYLAMPNYTNSFLRLGFEEADFTGGGSDRLIDTVFAWGDEDRIRRRIASFHAAGADHVALQIVTGQDRSVLPRAEWRRLAEVLA</sequence>
<dbReference type="SUPFAM" id="SSF51679">
    <property type="entry name" value="Bacterial luciferase-like"/>
    <property type="match status" value="1"/>
</dbReference>
<dbReference type="Gene3D" id="3.20.20.30">
    <property type="entry name" value="Luciferase-like domain"/>
    <property type="match status" value="1"/>
</dbReference>
<dbReference type="Proteomes" id="UP001614394">
    <property type="component" value="Unassembled WGS sequence"/>
</dbReference>
<organism evidence="2 3">
    <name type="scientific">Streptomyces fildesensis</name>
    <dbReference type="NCBI Taxonomy" id="375757"/>
    <lineage>
        <taxon>Bacteria</taxon>
        <taxon>Bacillati</taxon>
        <taxon>Actinomycetota</taxon>
        <taxon>Actinomycetes</taxon>
        <taxon>Kitasatosporales</taxon>
        <taxon>Streptomycetaceae</taxon>
        <taxon>Streptomyces</taxon>
    </lineage>
</organism>
<proteinExistence type="predicted"/>
<dbReference type="InterPro" id="IPR019922">
    <property type="entry name" value="Lucif-like_OxRdatse_MSMEG_4141"/>
</dbReference>
<dbReference type="PANTHER" id="PTHR30137">
    <property type="entry name" value="LUCIFERASE-LIKE MONOOXYGENASE"/>
    <property type="match status" value="1"/>
</dbReference>
<comment type="caution">
    <text evidence="2">The sequence shown here is derived from an EMBL/GenBank/DDBJ whole genome shotgun (WGS) entry which is preliminary data.</text>
</comment>
<dbReference type="RefSeq" id="WP_399653481.1">
    <property type="nucleotide sequence ID" value="NZ_JBITYG010000008.1"/>
</dbReference>
<dbReference type="EC" id="1.-.-.-" evidence="2"/>
<dbReference type="InterPro" id="IPR036661">
    <property type="entry name" value="Luciferase-like_sf"/>
</dbReference>
<dbReference type="InterPro" id="IPR011251">
    <property type="entry name" value="Luciferase-like_dom"/>
</dbReference>
<dbReference type="InterPro" id="IPR050766">
    <property type="entry name" value="Bact_Lucif_Oxidored"/>
</dbReference>
<dbReference type="Pfam" id="PF00296">
    <property type="entry name" value="Bac_luciferase"/>
    <property type="match status" value="1"/>
</dbReference>
<evidence type="ECO:0000259" key="1">
    <source>
        <dbReference type="Pfam" id="PF00296"/>
    </source>
</evidence>
<dbReference type="NCBIfam" id="TIGR03620">
    <property type="entry name" value="F420_MSMEG_4141"/>
    <property type="match status" value="1"/>
</dbReference>
<dbReference type="EMBL" id="JBITYG010000008">
    <property type="protein sequence ID" value="MFI9103848.1"/>
    <property type="molecule type" value="Genomic_DNA"/>
</dbReference>
<evidence type="ECO:0000313" key="2">
    <source>
        <dbReference type="EMBL" id="MFI9103848.1"/>
    </source>
</evidence>
<dbReference type="PANTHER" id="PTHR30137:SF18">
    <property type="entry name" value="CONSERVED PROTEIN"/>
    <property type="match status" value="1"/>
</dbReference>
<gene>
    <name evidence="2" type="ORF">ACIGXA_25335</name>
</gene>
<feature type="domain" description="Luciferase-like" evidence="1">
    <location>
        <begin position="35"/>
        <end position="120"/>
    </location>
</feature>
<keyword evidence="3" id="KW-1185">Reference proteome</keyword>